<accession>A0A8J9UG91</accession>
<evidence type="ECO:0000256" key="1">
    <source>
        <dbReference type="SAM" id="Phobius"/>
    </source>
</evidence>
<evidence type="ECO:0000313" key="2">
    <source>
        <dbReference type="EMBL" id="CAH0719703.1"/>
    </source>
</evidence>
<protein>
    <submittedName>
        <fullName evidence="2">Uncharacterized protein</fullName>
    </submittedName>
</protein>
<proteinExistence type="predicted"/>
<keyword evidence="3" id="KW-1185">Reference proteome</keyword>
<dbReference type="EMBL" id="OV170234">
    <property type="protein sequence ID" value="CAH0719703.1"/>
    <property type="molecule type" value="Genomic_DNA"/>
</dbReference>
<organism evidence="2 3">
    <name type="scientific">Brenthis ino</name>
    <name type="common">lesser marbled fritillary</name>
    <dbReference type="NCBI Taxonomy" id="405034"/>
    <lineage>
        <taxon>Eukaryota</taxon>
        <taxon>Metazoa</taxon>
        <taxon>Ecdysozoa</taxon>
        <taxon>Arthropoda</taxon>
        <taxon>Hexapoda</taxon>
        <taxon>Insecta</taxon>
        <taxon>Pterygota</taxon>
        <taxon>Neoptera</taxon>
        <taxon>Endopterygota</taxon>
        <taxon>Lepidoptera</taxon>
        <taxon>Glossata</taxon>
        <taxon>Ditrysia</taxon>
        <taxon>Papilionoidea</taxon>
        <taxon>Nymphalidae</taxon>
        <taxon>Heliconiinae</taxon>
        <taxon>Argynnini</taxon>
        <taxon>Brenthis</taxon>
    </lineage>
</organism>
<sequence>MSLKSEEVPLIAIKPETDDDELNGKWSKSETIKICLLIMFSVALYGYLYVYIKSMIIRGQELDRLAEITEDINRRLNRLFELDSNMSIALAKLREVYGVKRNT</sequence>
<feature type="non-terminal residue" evidence="2">
    <location>
        <position position="103"/>
    </location>
</feature>
<dbReference type="OrthoDB" id="6905745at2759"/>
<dbReference type="Proteomes" id="UP000838878">
    <property type="component" value="Chromosome 14"/>
</dbReference>
<name>A0A8J9UG91_9NEOP</name>
<keyword evidence="1" id="KW-0472">Membrane</keyword>
<keyword evidence="1" id="KW-0812">Transmembrane</keyword>
<keyword evidence="1" id="KW-1133">Transmembrane helix</keyword>
<dbReference type="AlphaFoldDB" id="A0A8J9UG91"/>
<reference evidence="2" key="1">
    <citation type="submission" date="2021-12" db="EMBL/GenBank/DDBJ databases">
        <authorList>
            <person name="Martin H S."/>
        </authorList>
    </citation>
    <scope>NUCLEOTIDE SEQUENCE</scope>
</reference>
<evidence type="ECO:0000313" key="3">
    <source>
        <dbReference type="Proteomes" id="UP000838878"/>
    </source>
</evidence>
<gene>
    <name evidence="2" type="ORF">BINO364_LOCUS6009</name>
</gene>
<feature type="transmembrane region" description="Helical" evidence="1">
    <location>
        <begin position="31"/>
        <end position="52"/>
    </location>
</feature>